<evidence type="ECO:0000256" key="1">
    <source>
        <dbReference type="ARBA" id="ARBA00022744"/>
    </source>
</evidence>
<accession>A0A5N3XK85</accession>
<evidence type="ECO:0000313" key="2">
    <source>
        <dbReference type="EMBL" id="KAB0373646.1"/>
    </source>
</evidence>
<dbReference type="GO" id="GO:0005198">
    <property type="term" value="F:structural molecule activity"/>
    <property type="evidence" value="ECO:0007669"/>
    <property type="project" value="InterPro"/>
</dbReference>
<dbReference type="GO" id="GO:0005829">
    <property type="term" value="C:cytosol"/>
    <property type="evidence" value="ECO:0007669"/>
    <property type="project" value="UniProtKB-ARBA"/>
</dbReference>
<sequence>MPTCFLLNSTQPTPDLETINLTTFTQPTCEPCVPSCC</sequence>
<reference evidence="2 3" key="1">
    <citation type="submission" date="2019-06" db="EMBL/GenBank/DDBJ databases">
        <title>Discovery of a novel chromosome fission-fusion reversal in muntjac.</title>
        <authorList>
            <person name="Mudd A.B."/>
            <person name="Bredeson J.V."/>
            <person name="Baum R."/>
            <person name="Hockemeyer D."/>
            <person name="Rokhsar D.S."/>
        </authorList>
    </citation>
    <scope>NUCLEOTIDE SEQUENCE [LARGE SCALE GENOMIC DNA]</scope>
    <source>
        <strain evidence="2">UCam_UCB_Mr</strain>
        <tissue evidence="2">Fibroblast cell line</tissue>
    </source>
</reference>
<evidence type="ECO:0000313" key="3">
    <source>
        <dbReference type="Proteomes" id="UP000326062"/>
    </source>
</evidence>
<dbReference type="Pfam" id="PF04579">
    <property type="entry name" value="Keratin_matx"/>
    <property type="match status" value="1"/>
</dbReference>
<name>A0A5N3XK85_MUNRE</name>
<dbReference type="EMBL" id="VCEB01000009">
    <property type="protein sequence ID" value="KAB0373646.1"/>
    <property type="molecule type" value="Genomic_DNA"/>
</dbReference>
<dbReference type="InterPro" id="IPR007659">
    <property type="entry name" value="Keratin_matx"/>
</dbReference>
<proteinExistence type="predicted"/>
<protein>
    <submittedName>
        <fullName evidence="2">Uncharacterized protein</fullName>
    </submittedName>
</protein>
<organism evidence="2 3">
    <name type="scientific">Muntiacus reevesi</name>
    <name type="common">Reeves' muntjac</name>
    <name type="synonym">Cervus reevesi</name>
    <dbReference type="NCBI Taxonomy" id="9886"/>
    <lineage>
        <taxon>Eukaryota</taxon>
        <taxon>Metazoa</taxon>
        <taxon>Chordata</taxon>
        <taxon>Craniata</taxon>
        <taxon>Vertebrata</taxon>
        <taxon>Euteleostomi</taxon>
        <taxon>Mammalia</taxon>
        <taxon>Eutheria</taxon>
        <taxon>Laurasiatheria</taxon>
        <taxon>Artiodactyla</taxon>
        <taxon>Ruminantia</taxon>
        <taxon>Pecora</taxon>
        <taxon>Cervidae</taxon>
        <taxon>Muntiacinae</taxon>
        <taxon>Muntiacus</taxon>
    </lineage>
</organism>
<keyword evidence="1" id="KW-0416">Keratin</keyword>
<keyword evidence="3" id="KW-1185">Reference proteome</keyword>
<dbReference type="AlphaFoldDB" id="A0A5N3XK85"/>
<dbReference type="Proteomes" id="UP000326062">
    <property type="component" value="Chromosome 11"/>
</dbReference>
<dbReference type="GO" id="GO:0045095">
    <property type="term" value="C:keratin filament"/>
    <property type="evidence" value="ECO:0007669"/>
    <property type="project" value="InterPro"/>
</dbReference>
<comment type="caution">
    <text evidence="2">The sequence shown here is derived from an EMBL/GenBank/DDBJ whole genome shotgun (WGS) entry which is preliminary data.</text>
</comment>
<gene>
    <name evidence="2" type="ORF">FD755_015305</name>
</gene>